<dbReference type="InterPro" id="IPR029767">
    <property type="entry name" value="WecB-like"/>
</dbReference>
<sequence>GIHLLEKYGYSYKFIEKDGFLNSKIVHMYDSKDTSQCSLGKAVGNAIIKFTKCFYKLNPDIILVLGDRFEALAAVIAASTLSKVIAHVHGGDDISQGQVDEQIRHSITKLAHIHFPATPKSAERIKLMGEQSWRIHMVGSPTIDEIGKIKILSKEDFFQKFQLNPSKSTVFCVQHPYIVESNKAGEQMTITLKVLKDIGIQSIILYPNNDPGSNLIINEIESYRSYPKFKIFKNVERKDYLSILKHVDLMVGNSSSGLIETPIFKLPTINIGNRNKGRESAENVVNVLPKYENIKRAISKTLSNDFKTFCQTVKNPYGDGKASEKITKILEDLEISKDLLIKRLTYKV</sequence>
<evidence type="ECO:0000313" key="2">
    <source>
        <dbReference type="EMBL" id="KKK63049.1"/>
    </source>
</evidence>
<feature type="domain" description="UDP-N-acetylglucosamine 2-epimerase" evidence="1">
    <location>
        <begin position="3"/>
        <end position="331"/>
    </location>
</feature>
<gene>
    <name evidence="2" type="ORF">LCGC14_2998220</name>
</gene>
<dbReference type="InterPro" id="IPR020004">
    <property type="entry name" value="UDP-GlcNAc_Epase"/>
</dbReference>
<protein>
    <recommendedName>
        <fullName evidence="1">UDP-N-acetylglucosamine 2-epimerase domain-containing protein</fullName>
    </recommendedName>
</protein>
<comment type="caution">
    <text evidence="2">The sequence shown here is derived from an EMBL/GenBank/DDBJ whole genome shotgun (WGS) entry which is preliminary data.</text>
</comment>
<name>A0A0F8Z9D6_9ZZZZ</name>
<dbReference type="NCBIfam" id="TIGR03568">
    <property type="entry name" value="NeuC_NnaA"/>
    <property type="match status" value="1"/>
</dbReference>
<dbReference type="Gene3D" id="3.40.50.2000">
    <property type="entry name" value="Glycogen Phosphorylase B"/>
    <property type="match status" value="2"/>
</dbReference>
<dbReference type="PANTHER" id="PTHR43174">
    <property type="entry name" value="UDP-N-ACETYLGLUCOSAMINE 2-EPIMERASE"/>
    <property type="match status" value="1"/>
</dbReference>
<proteinExistence type="predicted"/>
<dbReference type="InterPro" id="IPR003331">
    <property type="entry name" value="UDP_GlcNAc_Epimerase_2_dom"/>
</dbReference>
<dbReference type="GO" id="GO:0006047">
    <property type="term" value="P:UDP-N-acetylglucosamine metabolic process"/>
    <property type="evidence" value="ECO:0007669"/>
    <property type="project" value="InterPro"/>
</dbReference>
<evidence type="ECO:0000259" key="1">
    <source>
        <dbReference type="Pfam" id="PF02350"/>
    </source>
</evidence>
<dbReference type="PANTHER" id="PTHR43174:SF3">
    <property type="entry name" value="UDP-N-ACETYLGLUCOSAMINE 2-EPIMERASE"/>
    <property type="match status" value="1"/>
</dbReference>
<organism evidence="2">
    <name type="scientific">marine sediment metagenome</name>
    <dbReference type="NCBI Taxonomy" id="412755"/>
    <lineage>
        <taxon>unclassified sequences</taxon>
        <taxon>metagenomes</taxon>
        <taxon>ecological metagenomes</taxon>
    </lineage>
</organism>
<dbReference type="AlphaFoldDB" id="A0A0F8Z9D6"/>
<dbReference type="SUPFAM" id="SSF53756">
    <property type="entry name" value="UDP-Glycosyltransferase/glycogen phosphorylase"/>
    <property type="match status" value="1"/>
</dbReference>
<accession>A0A0F8Z9D6</accession>
<reference evidence="2" key="1">
    <citation type="journal article" date="2015" name="Nature">
        <title>Complex archaea that bridge the gap between prokaryotes and eukaryotes.</title>
        <authorList>
            <person name="Spang A."/>
            <person name="Saw J.H."/>
            <person name="Jorgensen S.L."/>
            <person name="Zaremba-Niedzwiedzka K."/>
            <person name="Martijn J."/>
            <person name="Lind A.E."/>
            <person name="van Eijk R."/>
            <person name="Schleper C."/>
            <person name="Guy L."/>
            <person name="Ettema T.J."/>
        </authorList>
    </citation>
    <scope>NUCLEOTIDE SEQUENCE</scope>
</reference>
<dbReference type="EMBL" id="LAZR01061701">
    <property type="protein sequence ID" value="KKK63049.1"/>
    <property type="molecule type" value="Genomic_DNA"/>
</dbReference>
<feature type="non-terminal residue" evidence="2">
    <location>
        <position position="1"/>
    </location>
</feature>
<dbReference type="Pfam" id="PF02350">
    <property type="entry name" value="Epimerase_2"/>
    <property type="match status" value="1"/>
</dbReference>
<dbReference type="GO" id="GO:0004553">
    <property type="term" value="F:hydrolase activity, hydrolyzing O-glycosyl compounds"/>
    <property type="evidence" value="ECO:0007669"/>
    <property type="project" value="InterPro"/>
</dbReference>